<dbReference type="AlphaFoldDB" id="A0A5J5BXN4"/>
<protein>
    <submittedName>
        <fullName evidence="2">Uncharacterized protein</fullName>
    </submittedName>
</protein>
<gene>
    <name evidence="2" type="ORF">F0562_003740</name>
</gene>
<dbReference type="EMBL" id="CM018032">
    <property type="protein sequence ID" value="KAA8547396.1"/>
    <property type="molecule type" value="Genomic_DNA"/>
</dbReference>
<accession>A0A5J5BXN4</accession>
<evidence type="ECO:0000313" key="2">
    <source>
        <dbReference type="EMBL" id="KAA8547396.1"/>
    </source>
</evidence>
<feature type="compositionally biased region" description="Acidic residues" evidence="1">
    <location>
        <begin position="98"/>
        <end position="111"/>
    </location>
</feature>
<feature type="region of interest" description="Disordered" evidence="1">
    <location>
        <begin position="97"/>
        <end position="118"/>
    </location>
</feature>
<keyword evidence="3" id="KW-1185">Reference proteome</keyword>
<dbReference type="Proteomes" id="UP000325577">
    <property type="component" value="Linkage Group LG1"/>
</dbReference>
<evidence type="ECO:0000313" key="3">
    <source>
        <dbReference type="Proteomes" id="UP000325577"/>
    </source>
</evidence>
<sequence length="118" mass="13115">MQSQRHVGSVDDDDAAKDIEENAVKANPGASSSSAPLLPAITREDLEEYFQRRRIDFIIPVLQKLSTQRAYIQAIYERQDQFAANLFTMATDLHPLLLDDDDGDDSDDGDFPPDSSTA</sequence>
<reference evidence="2 3" key="1">
    <citation type="submission" date="2019-09" db="EMBL/GenBank/DDBJ databases">
        <title>A chromosome-level genome assembly of the Chinese tupelo Nyssa sinensis.</title>
        <authorList>
            <person name="Yang X."/>
            <person name="Kang M."/>
            <person name="Yang Y."/>
            <person name="Xiong H."/>
            <person name="Wang M."/>
            <person name="Zhang Z."/>
            <person name="Wang Z."/>
            <person name="Wu H."/>
            <person name="Ma T."/>
            <person name="Liu J."/>
            <person name="Xi Z."/>
        </authorList>
    </citation>
    <scope>NUCLEOTIDE SEQUENCE [LARGE SCALE GENOMIC DNA]</scope>
    <source>
        <strain evidence="2">J267</strain>
        <tissue evidence="2">Leaf</tissue>
    </source>
</reference>
<evidence type="ECO:0000256" key="1">
    <source>
        <dbReference type="SAM" id="MobiDB-lite"/>
    </source>
</evidence>
<organism evidence="2 3">
    <name type="scientific">Nyssa sinensis</name>
    <dbReference type="NCBI Taxonomy" id="561372"/>
    <lineage>
        <taxon>Eukaryota</taxon>
        <taxon>Viridiplantae</taxon>
        <taxon>Streptophyta</taxon>
        <taxon>Embryophyta</taxon>
        <taxon>Tracheophyta</taxon>
        <taxon>Spermatophyta</taxon>
        <taxon>Magnoliopsida</taxon>
        <taxon>eudicotyledons</taxon>
        <taxon>Gunneridae</taxon>
        <taxon>Pentapetalae</taxon>
        <taxon>asterids</taxon>
        <taxon>Cornales</taxon>
        <taxon>Nyssaceae</taxon>
        <taxon>Nyssa</taxon>
    </lineage>
</organism>
<proteinExistence type="predicted"/>
<feature type="region of interest" description="Disordered" evidence="1">
    <location>
        <begin position="1"/>
        <end position="36"/>
    </location>
</feature>
<name>A0A5J5BXN4_9ASTE</name>